<feature type="region of interest" description="Disordered" evidence="1">
    <location>
        <begin position="304"/>
        <end position="334"/>
    </location>
</feature>
<gene>
    <name evidence="2" type="ORF">HYPSUDRAFT_37723</name>
</gene>
<proteinExistence type="predicted"/>
<evidence type="ECO:0000313" key="3">
    <source>
        <dbReference type="Proteomes" id="UP000054270"/>
    </source>
</evidence>
<name>A0A0D2P2V5_HYPSF</name>
<evidence type="ECO:0000256" key="1">
    <source>
        <dbReference type="SAM" id="MobiDB-lite"/>
    </source>
</evidence>
<reference evidence="3" key="1">
    <citation type="submission" date="2014-04" db="EMBL/GenBank/DDBJ databases">
        <title>Evolutionary Origins and Diversification of the Mycorrhizal Mutualists.</title>
        <authorList>
            <consortium name="DOE Joint Genome Institute"/>
            <consortium name="Mycorrhizal Genomics Consortium"/>
            <person name="Kohler A."/>
            <person name="Kuo A."/>
            <person name="Nagy L.G."/>
            <person name="Floudas D."/>
            <person name="Copeland A."/>
            <person name="Barry K.W."/>
            <person name="Cichocki N."/>
            <person name="Veneault-Fourrey C."/>
            <person name="LaButti K."/>
            <person name="Lindquist E.A."/>
            <person name="Lipzen A."/>
            <person name="Lundell T."/>
            <person name="Morin E."/>
            <person name="Murat C."/>
            <person name="Riley R."/>
            <person name="Ohm R."/>
            <person name="Sun H."/>
            <person name="Tunlid A."/>
            <person name="Henrissat B."/>
            <person name="Grigoriev I.V."/>
            <person name="Hibbett D.S."/>
            <person name="Martin F."/>
        </authorList>
    </citation>
    <scope>NUCLEOTIDE SEQUENCE [LARGE SCALE GENOMIC DNA]</scope>
    <source>
        <strain evidence="3">FD-334 SS-4</strain>
    </source>
</reference>
<dbReference type="EMBL" id="KN817532">
    <property type="protein sequence ID" value="KJA25239.1"/>
    <property type="molecule type" value="Genomic_DNA"/>
</dbReference>
<feature type="region of interest" description="Disordered" evidence="1">
    <location>
        <begin position="118"/>
        <end position="153"/>
    </location>
</feature>
<organism evidence="2 3">
    <name type="scientific">Hypholoma sublateritium (strain FD-334 SS-4)</name>
    <dbReference type="NCBI Taxonomy" id="945553"/>
    <lineage>
        <taxon>Eukaryota</taxon>
        <taxon>Fungi</taxon>
        <taxon>Dikarya</taxon>
        <taxon>Basidiomycota</taxon>
        <taxon>Agaricomycotina</taxon>
        <taxon>Agaricomycetes</taxon>
        <taxon>Agaricomycetidae</taxon>
        <taxon>Agaricales</taxon>
        <taxon>Agaricineae</taxon>
        <taxon>Strophariaceae</taxon>
        <taxon>Hypholoma</taxon>
    </lineage>
</organism>
<sequence length="357" mass="40390">MRNEYPDSGSPLRATVASNLALVRNHSLMKGKDTTKKPKAKIAHYRPRHKGLNHVPKQVTSHGFAERIRMQPPQDRSPGSEPVYCSVLEFQTDTTDIIEMNNDNYPEAHKVFDNWDTKDHRRRPQLPNSSLPTVTSHRYRKKSPKMRGPELSTPYPTARGLDQFEPLAPGLQSNFPGAVEYPSPYRGYPQCIEIPSLKLVAPQQYLQNGMDPEGSSANFFDVSEQNVAIDDRPAWEHGLLFNSYDQPQLQAQSLMDNHPLSFPTSTQDSPLIFNQGGDLYGVEYVDIISYGGEPLQSYSEATPLQYQETPDHSSPSQVSHLEINGNLPNPTRNPYAEDWNQLLYPSQYPPHDSFYGH</sequence>
<protein>
    <submittedName>
        <fullName evidence="2">Uncharacterized protein</fullName>
    </submittedName>
</protein>
<evidence type="ECO:0000313" key="2">
    <source>
        <dbReference type="EMBL" id="KJA25239.1"/>
    </source>
</evidence>
<dbReference type="AlphaFoldDB" id="A0A0D2P2V5"/>
<dbReference type="OrthoDB" id="10644381at2759"/>
<feature type="compositionally biased region" description="Polar residues" evidence="1">
    <location>
        <begin position="126"/>
        <end position="136"/>
    </location>
</feature>
<accession>A0A0D2P2V5</accession>
<feature type="compositionally biased region" description="Polar residues" evidence="1">
    <location>
        <begin position="304"/>
        <end position="319"/>
    </location>
</feature>
<dbReference type="Proteomes" id="UP000054270">
    <property type="component" value="Unassembled WGS sequence"/>
</dbReference>
<keyword evidence="3" id="KW-1185">Reference proteome</keyword>